<dbReference type="InterPro" id="IPR007498">
    <property type="entry name" value="PqiA-like"/>
</dbReference>
<sequence>MPPVADDIERLEVCSQCDSVVGLSALQKGETACCGRCGHELERFHGWTPRQLLAVCLTAWIMLIHVLAYPLVTLDVRGNLQSTSIWESILFAWESGNMVVGWMTFLTAVLLPVSELAVITSALWCISARAYPRVLVWALRAVEVARNWNMLAVFLLGVLVALIKLTTIGQLDIGLGLVSMSVLVVLLAVLARVDAHTLWRMAEEKGLVPQSHLPLHIDTADPRWHRKFLICHSCGMVHSAPQEDLQAQGRMPACTRCGATLRHRKKHSLARCWALLITALVFYIPANLLPIMATGTLNEPPTEHTILSGVVDLYRSGSWGIAIVVFVASLAVPVIKFLVLGWLLLSIQFKWLGNVAQNAVLFRAMELIGQWSMLDVFVVVLLAALVHFDGLMEVKIGAAAWSFGTMVVFTMLAAQHFDPRLLWDAYDEACADAQNGNTAGTMDRSPPTEEARESA</sequence>
<comment type="subcellular location">
    <subcellularLocation>
        <location evidence="1">Cell inner membrane</location>
        <topology evidence="1">Multi-pass membrane protein</topology>
    </subcellularLocation>
</comment>
<feature type="transmembrane region" description="Helical" evidence="9">
    <location>
        <begin position="52"/>
        <end position="72"/>
    </location>
</feature>
<evidence type="ECO:0000256" key="2">
    <source>
        <dbReference type="ARBA" id="ARBA00007555"/>
    </source>
</evidence>
<feature type="region of interest" description="Disordered" evidence="8">
    <location>
        <begin position="436"/>
        <end position="455"/>
    </location>
</feature>
<evidence type="ECO:0000256" key="7">
    <source>
        <dbReference type="ARBA" id="ARBA00023136"/>
    </source>
</evidence>
<feature type="compositionally biased region" description="Basic and acidic residues" evidence="8">
    <location>
        <begin position="446"/>
        <end position="455"/>
    </location>
</feature>
<feature type="transmembrane region" description="Helical" evidence="9">
    <location>
        <begin position="173"/>
        <end position="191"/>
    </location>
</feature>
<comment type="similarity">
    <text evidence="2">Belongs to the PqiA family.</text>
</comment>
<feature type="transmembrane region" description="Helical" evidence="9">
    <location>
        <begin position="147"/>
        <end position="167"/>
    </location>
</feature>
<feature type="transmembrane region" description="Helical" evidence="9">
    <location>
        <begin position="394"/>
        <end position="414"/>
    </location>
</feature>
<organism evidence="10 11">
    <name type="scientific">Brachymonas denitrificans DSM 15123</name>
    <dbReference type="NCBI Taxonomy" id="1121117"/>
    <lineage>
        <taxon>Bacteria</taxon>
        <taxon>Pseudomonadati</taxon>
        <taxon>Pseudomonadota</taxon>
        <taxon>Betaproteobacteria</taxon>
        <taxon>Burkholderiales</taxon>
        <taxon>Comamonadaceae</taxon>
        <taxon>Brachymonas</taxon>
    </lineage>
</organism>
<keyword evidence="4" id="KW-0997">Cell inner membrane</keyword>
<dbReference type="STRING" id="1121117.SAMN02745977_01058"/>
<dbReference type="PANTHER" id="PTHR30462">
    <property type="entry name" value="INTERMEMBRANE TRANSPORT PROTEIN PQIB-RELATED"/>
    <property type="match status" value="1"/>
</dbReference>
<gene>
    <name evidence="10" type="ORF">SAMN02745977_01058</name>
</gene>
<dbReference type="EMBL" id="FOCW01000001">
    <property type="protein sequence ID" value="SEN31110.1"/>
    <property type="molecule type" value="Genomic_DNA"/>
</dbReference>
<keyword evidence="3" id="KW-1003">Cell membrane</keyword>
<evidence type="ECO:0000313" key="11">
    <source>
        <dbReference type="Proteomes" id="UP000199531"/>
    </source>
</evidence>
<keyword evidence="6 9" id="KW-1133">Transmembrane helix</keyword>
<evidence type="ECO:0000256" key="5">
    <source>
        <dbReference type="ARBA" id="ARBA00022692"/>
    </source>
</evidence>
<keyword evidence="7 9" id="KW-0472">Membrane</keyword>
<dbReference type="AlphaFoldDB" id="A0A1H8FHM5"/>
<accession>A0A1H8FHM5</accession>
<dbReference type="GO" id="GO:0005886">
    <property type="term" value="C:plasma membrane"/>
    <property type="evidence" value="ECO:0007669"/>
    <property type="project" value="UniProtKB-SubCell"/>
</dbReference>
<feature type="transmembrane region" description="Helical" evidence="9">
    <location>
        <begin position="100"/>
        <end position="126"/>
    </location>
</feature>
<dbReference type="InterPro" id="IPR051800">
    <property type="entry name" value="PqiA-PqiB_transport"/>
</dbReference>
<evidence type="ECO:0000313" key="10">
    <source>
        <dbReference type="EMBL" id="SEN31110.1"/>
    </source>
</evidence>
<evidence type="ECO:0000256" key="9">
    <source>
        <dbReference type="SAM" id="Phobius"/>
    </source>
</evidence>
<dbReference type="Proteomes" id="UP000199531">
    <property type="component" value="Unassembled WGS sequence"/>
</dbReference>
<name>A0A1H8FHM5_9BURK</name>
<evidence type="ECO:0000256" key="4">
    <source>
        <dbReference type="ARBA" id="ARBA00022519"/>
    </source>
</evidence>
<keyword evidence="11" id="KW-1185">Reference proteome</keyword>
<reference evidence="10 11" key="1">
    <citation type="submission" date="2016-10" db="EMBL/GenBank/DDBJ databases">
        <authorList>
            <person name="de Groot N.N."/>
        </authorList>
    </citation>
    <scope>NUCLEOTIDE SEQUENCE [LARGE SCALE GENOMIC DNA]</scope>
    <source>
        <strain evidence="10 11">DSM 15123</strain>
    </source>
</reference>
<feature type="transmembrane region" description="Helical" evidence="9">
    <location>
        <begin position="272"/>
        <end position="293"/>
    </location>
</feature>
<feature type="transmembrane region" description="Helical" evidence="9">
    <location>
        <begin position="319"/>
        <end position="347"/>
    </location>
</feature>
<dbReference type="Pfam" id="PF04403">
    <property type="entry name" value="PqiA"/>
    <property type="match status" value="2"/>
</dbReference>
<feature type="transmembrane region" description="Helical" evidence="9">
    <location>
        <begin position="368"/>
        <end position="388"/>
    </location>
</feature>
<evidence type="ECO:0000256" key="3">
    <source>
        <dbReference type="ARBA" id="ARBA00022475"/>
    </source>
</evidence>
<dbReference type="InterPro" id="IPR005219">
    <property type="entry name" value="PqiA-like_proteobact"/>
</dbReference>
<proteinExistence type="inferred from homology"/>
<protein>
    <submittedName>
        <fullName evidence="10">Paraquat-inducible protein A</fullName>
    </submittedName>
</protein>
<evidence type="ECO:0000256" key="1">
    <source>
        <dbReference type="ARBA" id="ARBA00004429"/>
    </source>
</evidence>
<keyword evidence="5 9" id="KW-0812">Transmembrane</keyword>
<dbReference type="NCBIfam" id="TIGR00155">
    <property type="entry name" value="pqiA_fam"/>
    <property type="match status" value="1"/>
</dbReference>
<dbReference type="RefSeq" id="WP_159430719.1">
    <property type="nucleotide sequence ID" value="NZ_FOCW01000001.1"/>
</dbReference>
<dbReference type="PANTHER" id="PTHR30462:SF1">
    <property type="entry name" value="INTERMEMBRANE TRANSPORT PROTEIN YEBS"/>
    <property type="match status" value="1"/>
</dbReference>
<dbReference type="OrthoDB" id="9800207at2"/>
<evidence type="ECO:0000256" key="8">
    <source>
        <dbReference type="SAM" id="MobiDB-lite"/>
    </source>
</evidence>
<evidence type="ECO:0000256" key="6">
    <source>
        <dbReference type="ARBA" id="ARBA00022989"/>
    </source>
</evidence>